<reference evidence="2 3" key="1">
    <citation type="journal article" date="2007" name="Science">
        <title>The Calyptogena magnifica chemoautotrophic symbiont genome.</title>
        <authorList>
            <person name="Newton I.L.G."/>
            <person name="Woyke T."/>
            <person name="Auchtung T.A."/>
            <person name="Dilly G.F."/>
            <person name="Dutton R.J."/>
            <person name="Fisher M.C."/>
            <person name="Fontanez K.M."/>
            <person name="Lau E."/>
            <person name="Stewart F.J."/>
            <person name="Richardson P.M."/>
            <person name="Barry K.W."/>
            <person name="Saunders E."/>
            <person name="Detter J.C."/>
            <person name="Wu D."/>
            <person name="Eisen J.A."/>
            <person name="Cavanaugh C.M."/>
        </authorList>
    </citation>
    <scope>NUCLEOTIDE SEQUENCE [LARGE SCALE GENOMIC DNA]</scope>
    <source>
        <strain evidence="2 3">Cm</strain>
    </source>
</reference>
<dbReference type="STRING" id="413404.Rmag_0898"/>
<dbReference type="Pfam" id="PF01050">
    <property type="entry name" value="MannoseP_isomer"/>
    <property type="match status" value="1"/>
</dbReference>
<dbReference type="eggNOG" id="COG0662">
    <property type="taxonomic scope" value="Bacteria"/>
</dbReference>
<dbReference type="AlphaFoldDB" id="A1AXF5"/>
<evidence type="ECO:0000313" key="2">
    <source>
        <dbReference type="EMBL" id="ABL02612.1"/>
    </source>
</evidence>
<dbReference type="GO" id="GO:0005976">
    <property type="term" value="P:polysaccharide metabolic process"/>
    <property type="evidence" value="ECO:0007669"/>
    <property type="project" value="InterPro"/>
</dbReference>
<dbReference type="InterPro" id="IPR011051">
    <property type="entry name" value="RmlC_Cupin_sf"/>
</dbReference>
<dbReference type="OrthoDB" id="9806359at2"/>
<dbReference type="SUPFAM" id="SSF51182">
    <property type="entry name" value="RmlC-like cupins"/>
    <property type="match status" value="1"/>
</dbReference>
<organism evidence="2 3">
    <name type="scientific">Ruthia magnifica subsp. Calyptogena magnifica</name>
    <dbReference type="NCBI Taxonomy" id="413404"/>
    <lineage>
        <taxon>Bacteria</taxon>
        <taxon>Pseudomonadati</taxon>
        <taxon>Pseudomonadota</taxon>
        <taxon>Gammaproteobacteria</taxon>
        <taxon>Candidatus Pseudothioglobaceae</taxon>
        <taxon>Candidatus Ruthturnera</taxon>
    </lineage>
</organism>
<dbReference type="InterPro" id="IPR001538">
    <property type="entry name" value="Man6P_isomerase-2_C"/>
</dbReference>
<evidence type="ECO:0000259" key="1">
    <source>
        <dbReference type="Pfam" id="PF01050"/>
    </source>
</evidence>
<feature type="domain" description="Mannose-6-phosphate isomerase type II C-terminal" evidence="1">
    <location>
        <begin position="6"/>
        <end position="67"/>
    </location>
</feature>
<accession>A1AXF5</accession>
<gene>
    <name evidence="2" type="ordered locus">Rmag_0898</name>
</gene>
<sequence>MELVTTKKPWGKEDLLEKNEKYVFKKLTMYKGHACSLQYHEIKTETVYLLIGSLKVYIGDKIDELDEVVMKPNSYLTLYPFKIHRMEALEDSIYFEISTPELKDVVRLQDRYKRD</sequence>
<dbReference type="KEGG" id="rma:Rmag_0898"/>
<dbReference type="Proteomes" id="UP000002587">
    <property type="component" value="Chromosome"/>
</dbReference>
<protein>
    <submittedName>
        <fullName evidence="2">Glucose-1-phosphate adenylyltransferase related protein</fullName>
    </submittedName>
</protein>
<dbReference type="RefSeq" id="WP_011738237.1">
    <property type="nucleotide sequence ID" value="NC_008610.1"/>
</dbReference>
<proteinExistence type="predicted"/>
<dbReference type="Gene3D" id="2.60.120.10">
    <property type="entry name" value="Jelly Rolls"/>
    <property type="match status" value="1"/>
</dbReference>
<dbReference type="HOGENOM" id="CLU_035527_4_2_6"/>
<name>A1AXF5_RUTMC</name>
<evidence type="ECO:0000313" key="3">
    <source>
        <dbReference type="Proteomes" id="UP000002587"/>
    </source>
</evidence>
<keyword evidence="3" id="KW-1185">Reference proteome</keyword>
<keyword evidence="2" id="KW-0808">Transferase</keyword>
<dbReference type="EMBL" id="CP000488">
    <property type="protein sequence ID" value="ABL02612.1"/>
    <property type="molecule type" value="Genomic_DNA"/>
</dbReference>
<dbReference type="InterPro" id="IPR014710">
    <property type="entry name" value="RmlC-like_jellyroll"/>
</dbReference>
<dbReference type="GO" id="GO:0016779">
    <property type="term" value="F:nucleotidyltransferase activity"/>
    <property type="evidence" value="ECO:0007669"/>
    <property type="project" value="UniProtKB-KW"/>
</dbReference>
<keyword evidence="2" id="KW-0548">Nucleotidyltransferase</keyword>